<dbReference type="Proteomes" id="UP000237968">
    <property type="component" value="Unassembled WGS sequence"/>
</dbReference>
<keyword evidence="4" id="KW-1185">Reference proteome</keyword>
<dbReference type="PANTHER" id="PTHR33678">
    <property type="entry name" value="BLL1576 PROTEIN"/>
    <property type="match status" value="1"/>
</dbReference>
<accession>A0A2S9YEG0</accession>
<dbReference type="PANTHER" id="PTHR33678:SF1">
    <property type="entry name" value="BLL1576 PROTEIN"/>
    <property type="match status" value="1"/>
</dbReference>
<reference evidence="3 4" key="1">
    <citation type="submission" date="2018-03" db="EMBL/GenBank/DDBJ databases">
        <title>Draft Genome Sequences of the Obligatory Marine Myxobacteria Enhygromyxa salina SWB005.</title>
        <authorList>
            <person name="Poehlein A."/>
            <person name="Moghaddam J.A."/>
            <person name="Harms H."/>
            <person name="Alanjari M."/>
            <person name="Koenig G.M."/>
            <person name="Daniel R."/>
            <person name="Schaeberle T.F."/>
        </authorList>
    </citation>
    <scope>NUCLEOTIDE SEQUENCE [LARGE SCALE GENOMIC DNA]</scope>
    <source>
        <strain evidence="3 4">SWB005</strain>
    </source>
</reference>
<evidence type="ECO:0000313" key="4">
    <source>
        <dbReference type="Proteomes" id="UP000237968"/>
    </source>
</evidence>
<protein>
    <submittedName>
        <fullName evidence="3">Transposase IS66 family protein</fullName>
    </submittedName>
</protein>
<dbReference type="InterPro" id="IPR052344">
    <property type="entry name" value="Transposase-related"/>
</dbReference>
<dbReference type="InterPro" id="IPR004291">
    <property type="entry name" value="Transposase_IS66_central"/>
</dbReference>
<dbReference type="RefSeq" id="WP_106390997.1">
    <property type="nucleotide sequence ID" value="NZ_PVNK01000081.1"/>
</dbReference>
<comment type="caution">
    <text evidence="3">The sequence shown here is derived from an EMBL/GenBank/DDBJ whole genome shotgun (WGS) entry which is preliminary data.</text>
</comment>
<organism evidence="3 4">
    <name type="scientific">Enhygromyxa salina</name>
    <dbReference type="NCBI Taxonomy" id="215803"/>
    <lineage>
        <taxon>Bacteria</taxon>
        <taxon>Pseudomonadati</taxon>
        <taxon>Myxococcota</taxon>
        <taxon>Polyangia</taxon>
        <taxon>Nannocystales</taxon>
        <taxon>Nannocystaceae</taxon>
        <taxon>Enhygromyxa</taxon>
    </lineage>
</organism>
<dbReference type="Pfam" id="PF13817">
    <property type="entry name" value="DDE_Tnp_IS66_C"/>
    <property type="match status" value="1"/>
</dbReference>
<evidence type="ECO:0000313" key="3">
    <source>
        <dbReference type="EMBL" id="PRQ03499.1"/>
    </source>
</evidence>
<dbReference type="OrthoDB" id="9800877at2"/>
<sequence length="423" mass="47582">MMQVRPSRRQRAPEHLPVEERVIDVERSQLEGCDDMGFIGYAESHTLDWRQGHFIHVHTKRAKYAPKSGDGPVVTAPCPPQVIVRGLAEPGLLAHVIVSKYADHLPLNRLVKIFARDGLDLTVSTMVGWLRACASLLAPLHELLGQTVLASHVLQTDDTGVQVLDNKDPEGSKRGHLWGYLGDGKLAYLEYTPDWKADATREFLRGREGWIQADAYKGYDRVFNWPGSRAVEVGCWAHARRYFVEAKDGGDARAAVPLAMIKKMYKVERKAKLRGLKPEARRRLRIKHSRPLLLALFKWITEHAGTEPPSSPLARAFTYALNQRRALERFLEDGRLPLDNTGAERALRGIAVGRNNWQFAGNDASGRRKAIMYSLIRTCELNGVEPWAYLRDVLTRIADGWPQKRLAELLPQNWSPDAVASAA</sequence>
<dbReference type="EMBL" id="PVNK01000081">
    <property type="protein sequence ID" value="PRQ03499.1"/>
    <property type="molecule type" value="Genomic_DNA"/>
</dbReference>
<dbReference type="Pfam" id="PF03050">
    <property type="entry name" value="DDE_Tnp_IS66"/>
    <property type="match status" value="1"/>
</dbReference>
<dbReference type="InterPro" id="IPR039552">
    <property type="entry name" value="IS66_C"/>
</dbReference>
<dbReference type="NCBIfam" id="NF033517">
    <property type="entry name" value="transpos_IS66"/>
    <property type="match status" value="1"/>
</dbReference>
<feature type="domain" description="Transposase IS66 central" evidence="1">
    <location>
        <begin position="85"/>
        <end position="367"/>
    </location>
</feature>
<evidence type="ECO:0000259" key="2">
    <source>
        <dbReference type="Pfam" id="PF13817"/>
    </source>
</evidence>
<dbReference type="AlphaFoldDB" id="A0A2S9YEG0"/>
<feature type="domain" description="Transposase IS66 C-terminal" evidence="2">
    <location>
        <begin position="374"/>
        <end position="411"/>
    </location>
</feature>
<proteinExistence type="predicted"/>
<evidence type="ECO:0000259" key="1">
    <source>
        <dbReference type="Pfam" id="PF03050"/>
    </source>
</evidence>
<name>A0A2S9YEG0_9BACT</name>
<gene>
    <name evidence="3" type="ORF">ENSA5_15290</name>
</gene>